<keyword evidence="4" id="KW-1185">Reference proteome</keyword>
<dbReference type="Gene3D" id="3.40.50.2000">
    <property type="entry name" value="Glycogen Phosphorylase B"/>
    <property type="match status" value="2"/>
</dbReference>
<feature type="domain" description="Glycosyltransferase subfamily 4-like N-terminal" evidence="2">
    <location>
        <begin position="13"/>
        <end position="178"/>
    </location>
</feature>
<proteinExistence type="predicted"/>
<dbReference type="CDD" id="cd03811">
    <property type="entry name" value="GT4_GT28_WabH-like"/>
    <property type="match status" value="1"/>
</dbReference>
<evidence type="ECO:0000259" key="2">
    <source>
        <dbReference type="Pfam" id="PF13439"/>
    </source>
</evidence>
<name>A0ABP9HCJ7_9FLAO</name>
<organism evidence="3 4">
    <name type="scientific">Algibacter aquimarinus</name>
    <dbReference type="NCBI Taxonomy" id="1136748"/>
    <lineage>
        <taxon>Bacteria</taxon>
        <taxon>Pseudomonadati</taxon>
        <taxon>Bacteroidota</taxon>
        <taxon>Flavobacteriia</taxon>
        <taxon>Flavobacteriales</taxon>
        <taxon>Flavobacteriaceae</taxon>
        <taxon>Algibacter</taxon>
    </lineage>
</organism>
<dbReference type="EMBL" id="BAABJK010000004">
    <property type="protein sequence ID" value="GAA4967533.1"/>
    <property type="molecule type" value="Genomic_DNA"/>
</dbReference>
<dbReference type="Proteomes" id="UP001501692">
    <property type="component" value="Unassembled WGS sequence"/>
</dbReference>
<evidence type="ECO:0000259" key="1">
    <source>
        <dbReference type="Pfam" id="PF00534"/>
    </source>
</evidence>
<evidence type="ECO:0000313" key="4">
    <source>
        <dbReference type="Proteomes" id="UP001501692"/>
    </source>
</evidence>
<dbReference type="SUPFAM" id="SSF53756">
    <property type="entry name" value="UDP-Glycosyltransferase/glycogen phosphorylase"/>
    <property type="match status" value="1"/>
</dbReference>
<protein>
    <submittedName>
        <fullName evidence="3">Uncharacterized protein</fullName>
    </submittedName>
</protein>
<evidence type="ECO:0000313" key="3">
    <source>
        <dbReference type="EMBL" id="GAA4967533.1"/>
    </source>
</evidence>
<dbReference type="InterPro" id="IPR001296">
    <property type="entry name" value="Glyco_trans_1"/>
</dbReference>
<dbReference type="InterPro" id="IPR028098">
    <property type="entry name" value="Glyco_trans_4-like_N"/>
</dbReference>
<feature type="domain" description="Glycosyl transferase family 1" evidence="1">
    <location>
        <begin position="183"/>
        <end position="338"/>
    </location>
</feature>
<dbReference type="Pfam" id="PF00534">
    <property type="entry name" value="Glycos_transf_1"/>
    <property type="match status" value="1"/>
</dbReference>
<dbReference type="PANTHER" id="PTHR12526:SF627">
    <property type="entry name" value="D-RHAMNOSYLTRANSFERASE WBPZ"/>
    <property type="match status" value="1"/>
</dbReference>
<sequence length="366" mass="42432">MKILILLPDNGLGGAEQYLKMIAEYYLKKNAHITIVFLYDRFDNSWLNLRDRKNVEYKLYTGKFKFLNIIKFITYLLYINTNKFDYVYSSHVKTTSLLGVLFRFNIFKKDFFIARESTTVFTRFKGKELRLYKILYKIGYSKVDLLICQTKVMKDQLLNVYPNFKKNTVVIPNPVDRDLISSSEIKEIEEIKNFHNYLVSAGRLIPEKGFDVLIKAFQILKKESNKKLKLILLGEGPERSKLEGLIRELNLEEEVILKGIVLNVYPYFKNAMACIVSSRIEGFPNVLLQMMSQNEKILSTDCAGGISDIPSITVCKTDDVQDLKNGLLELLTKDTVGNRKIYNEYLDKRNIASFIEIVENNLLTLN</sequence>
<dbReference type="RefSeq" id="WP_345166844.1">
    <property type="nucleotide sequence ID" value="NZ_BAABJK010000004.1"/>
</dbReference>
<dbReference type="Pfam" id="PF13439">
    <property type="entry name" value="Glyco_transf_4"/>
    <property type="match status" value="1"/>
</dbReference>
<reference evidence="4" key="1">
    <citation type="journal article" date="2019" name="Int. J. Syst. Evol. Microbiol.">
        <title>The Global Catalogue of Microorganisms (GCM) 10K type strain sequencing project: providing services to taxonomists for standard genome sequencing and annotation.</title>
        <authorList>
            <consortium name="The Broad Institute Genomics Platform"/>
            <consortium name="The Broad Institute Genome Sequencing Center for Infectious Disease"/>
            <person name="Wu L."/>
            <person name="Ma J."/>
        </authorList>
    </citation>
    <scope>NUCLEOTIDE SEQUENCE [LARGE SCALE GENOMIC DNA]</scope>
    <source>
        <strain evidence="4">JCM 18287</strain>
    </source>
</reference>
<comment type="caution">
    <text evidence="3">The sequence shown here is derived from an EMBL/GenBank/DDBJ whole genome shotgun (WGS) entry which is preliminary data.</text>
</comment>
<accession>A0ABP9HCJ7</accession>
<dbReference type="PANTHER" id="PTHR12526">
    <property type="entry name" value="GLYCOSYLTRANSFERASE"/>
    <property type="match status" value="1"/>
</dbReference>
<gene>
    <name evidence="3" type="ORF">GCM10023315_16200</name>
</gene>